<sequence length="170" mass="19605">MTKKFSTLPDDLNILFPLKTNEELERFETYPIEKKAVSLSESVFGHIFIISSKISPKWPLGDVLRSSLGVVLRSSLGRRFLRNIDVTMTTACSLGYNITKNMSGIDRQDQMLAYYISERKTIRWYKKAFHSFHINYASQRFPPAENQPSENSKTIPKQQLDHLPEKISFG</sequence>
<keyword evidence="3" id="KW-1185">Reference proteome</keyword>
<gene>
    <name evidence="2" type="ORF">NQ317_017979</name>
</gene>
<evidence type="ECO:0000313" key="3">
    <source>
        <dbReference type="Proteomes" id="UP001162164"/>
    </source>
</evidence>
<proteinExistence type="predicted"/>
<feature type="compositionally biased region" description="Polar residues" evidence="1">
    <location>
        <begin position="146"/>
        <end position="157"/>
    </location>
</feature>
<evidence type="ECO:0000256" key="1">
    <source>
        <dbReference type="SAM" id="MobiDB-lite"/>
    </source>
</evidence>
<dbReference type="EMBL" id="JAPWTJ010002439">
    <property type="protein sequence ID" value="KAJ8966136.1"/>
    <property type="molecule type" value="Genomic_DNA"/>
</dbReference>
<evidence type="ECO:0000313" key="2">
    <source>
        <dbReference type="EMBL" id="KAJ8966136.1"/>
    </source>
</evidence>
<accession>A0ABQ9IUI7</accession>
<protein>
    <submittedName>
        <fullName evidence="2">Uncharacterized protein</fullName>
    </submittedName>
</protein>
<comment type="caution">
    <text evidence="2">The sequence shown here is derived from an EMBL/GenBank/DDBJ whole genome shotgun (WGS) entry which is preliminary data.</text>
</comment>
<organism evidence="2 3">
    <name type="scientific">Molorchus minor</name>
    <dbReference type="NCBI Taxonomy" id="1323400"/>
    <lineage>
        <taxon>Eukaryota</taxon>
        <taxon>Metazoa</taxon>
        <taxon>Ecdysozoa</taxon>
        <taxon>Arthropoda</taxon>
        <taxon>Hexapoda</taxon>
        <taxon>Insecta</taxon>
        <taxon>Pterygota</taxon>
        <taxon>Neoptera</taxon>
        <taxon>Endopterygota</taxon>
        <taxon>Coleoptera</taxon>
        <taxon>Polyphaga</taxon>
        <taxon>Cucujiformia</taxon>
        <taxon>Chrysomeloidea</taxon>
        <taxon>Cerambycidae</taxon>
        <taxon>Lamiinae</taxon>
        <taxon>Monochamini</taxon>
        <taxon>Molorchus</taxon>
    </lineage>
</organism>
<name>A0ABQ9IUI7_9CUCU</name>
<dbReference type="Proteomes" id="UP001162164">
    <property type="component" value="Unassembled WGS sequence"/>
</dbReference>
<reference evidence="2" key="1">
    <citation type="journal article" date="2023" name="Insect Mol. Biol.">
        <title>Genome sequencing provides insights into the evolution of gene families encoding plant cell wall-degrading enzymes in longhorned beetles.</title>
        <authorList>
            <person name="Shin N.R."/>
            <person name="Okamura Y."/>
            <person name="Kirsch R."/>
            <person name="Pauchet Y."/>
        </authorList>
    </citation>
    <scope>NUCLEOTIDE SEQUENCE</scope>
    <source>
        <strain evidence="2">MMC_N1</strain>
    </source>
</reference>
<feature type="compositionally biased region" description="Basic and acidic residues" evidence="1">
    <location>
        <begin position="159"/>
        <end position="170"/>
    </location>
</feature>
<feature type="region of interest" description="Disordered" evidence="1">
    <location>
        <begin position="141"/>
        <end position="170"/>
    </location>
</feature>